<proteinExistence type="predicted"/>
<accession>W2TMT0</accession>
<evidence type="ECO:0000313" key="2">
    <source>
        <dbReference type="Proteomes" id="UP000053676"/>
    </source>
</evidence>
<dbReference type="KEGG" id="nai:NECAME_02029"/>
<keyword evidence="2" id="KW-1185">Reference proteome</keyword>
<reference evidence="2" key="1">
    <citation type="journal article" date="2014" name="Nat. Genet.">
        <title>Genome of the human hookworm Necator americanus.</title>
        <authorList>
            <person name="Tang Y.T."/>
            <person name="Gao X."/>
            <person name="Rosa B.A."/>
            <person name="Abubucker S."/>
            <person name="Hallsworth-Pepin K."/>
            <person name="Martin J."/>
            <person name="Tyagi R."/>
            <person name="Heizer E."/>
            <person name="Zhang X."/>
            <person name="Bhonagiri-Palsikar V."/>
            <person name="Minx P."/>
            <person name="Warren W.C."/>
            <person name="Wang Q."/>
            <person name="Zhan B."/>
            <person name="Hotez P.J."/>
            <person name="Sternberg P.W."/>
            <person name="Dougall A."/>
            <person name="Gaze S.T."/>
            <person name="Mulvenna J."/>
            <person name="Sotillo J."/>
            <person name="Ranganathan S."/>
            <person name="Rabelo E.M."/>
            <person name="Wilson R.K."/>
            <person name="Felgner P.L."/>
            <person name="Bethony J."/>
            <person name="Hawdon J.M."/>
            <person name="Gasser R.B."/>
            <person name="Loukas A."/>
            <person name="Mitreva M."/>
        </authorList>
    </citation>
    <scope>NUCLEOTIDE SEQUENCE [LARGE SCALE GENOMIC DNA]</scope>
</reference>
<dbReference type="EMBL" id="KI658524">
    <property type="protein sequence ID" value="ETN82292.1"/>
    <property type="molecule type" value="Genomic_DNA"/>
</dbReference>
<evidence type="ECO:0000313" key="1">
    <source>
        <dbReference type="EMBL" id="ETN82292.1"/>
    </source>
</evidence>
<sequence length="106" mass="11976">MPFHAHLYTNTFFKFHRSTTLPRNAATTLRIHVAIKEVVAGGVVHVPKEQPAEHIWALEKPGDYLEHSRAAVMALIADQKRPCCCHETIQVTDVLFLLCKDCLIKS</sequence>
<dbReference type="Proteomes" id="UP000053676">
    <property type="component" value="Unassembled WGS sequence"/>
</dbReference>
<organism evidence="1 2">
    <name type="scientific">Necator americanus</name>
    <name type="common">Human hookworm</name>
    <dbReference type="NCBI Taxonomy" id="51031"/>
    <lineage>
        <taxon>Eukaryota</taxon>
        <taxon>Metazoa</taxon>
        <taxon>Ecdysozoa</taxon>
        <taxon>Nematoda</taxon>
        <taxon>Chromadorea</taxon>
        <taxon>Rhabditida</taxon>
        <taxon>Rhabditina</taxon>
        <taxon>Rhabditomorpha</taxon>
        <taxon>Strongyloidea</taxon>
        <taxon>Ancylostomatidae</taxon>
        <taxon>Bunostominae</taxon>
        <taxon>Necator</taxon>
    </lineage>
</organism>
<gene>
    <name evidence="1" type="ORF">NECAME_02029</name>
</gene>
<name>W2TMT0_NECAM</name>
<dbReference type="AlphaFoldDB" id="W2TMT0"/>
<protein>
    <submittedName>
        <fullName evidence="1">Uncharacterized protein</fullName>
    </submittedName>
</protein>